<dbReference type="Gene3D" id="4.10.1180.10">
    <property type="entry name" value="tm1086 domain"/>
    <property type="match status" value="1"/>
</dbReference>
<dbReference type="InterPro" id="IPR029433">
    <property type="entry name" value="DUF4438_N"/>
</dbReference>
<dbReference type="InterPro" id="IPR044910">
    <property type="entry name" value="TM_1086_SG_dom"/>
</dbReference>
<dbReference type="Pfam" id="PF20999">
    <property type="entry name" value="DUF4438_C"/>
    <property type="match status" value="1"/>
</dbReference>
<organism evidence="3">
    <name type="scientific">Proteinivorax tanatarense</name>
    <dbReference type="NCBI Taxonomy" id="1260629"/>
    <lineage>
        <taxon>Bacteria</taxon>
        <taxon>Bacillati</taxon>
        <taxon>Bacillota</taxon>
        <taxon>Clostridia</taxon>
        <taxon>Eubacteriales</taxon>
        <taxon>Proteinivoracaceae</taxon>
        <taxon>Proteinivorax</taxon>
    </lineage>
</organism>
<name>A0AAU7VJ85_9FIRM</name>
<dbReference type="Pfam" id="PF14505">
    <property type="entry name" value="DUF4438"/>
    <property type="match status" value="1"/>
</dbReference>
<accession>A0AAU7VJ85</accession>
<sequence length="285" mass="30967">MLKTNQDKLVMQSVCGEISHPRARTYRFDTEGQAHMVPGTGGITYNVKVGDYASGWKGDHVEPGVSIQLSDALKNSGLNCMACVGNEAKVISGEAKGEKGVVTGFHGGIEHTLIHFEDEIMEKLSIGDKIQIKAFGNGLEIESYEDIKIYNLDPKLFEQLGIRKQDNGNLEVDVVTEVPARLMGSGIGSPAYRGDYDIQTADPQDYKDFGLDKLKLGDIVLLRDCDTTYSRGYLKGAVTIGIVIHSDCIIGGHGPGVTTLLTCKESKIKGKKNSEANIVNYLNLK</sequence>
<dbReference type="EMBL" id="CP158367">
    <property type="protein sequence ID" value="XBX73996.1"/>
    <property type="molecule type" value="Genomic_DNA"/>
</dbReference>
<gene>
    <name evidence="3" type="ORF">PRVXT_002015</name>
</gene>
<evidence type="ECO:0000313" key="3">
    <source>
        <dbReference type="EMBL" id="XBX73996.1"/>
    </source>
</evidence>
<dbReference type="InterPro" id="IPR048399">
    <property type="entry name" value="DUF4438_C"/>
</dbReference>
<feature type="domain" description="DUF4438" evidence="1">
    <location>
        <begin position="26"/>
        <end position="158"/>
    </location>
</feature>
<evidence type="ECO:0000259" key="2">
    <source>
        <dbReference type="Pfam" id="PF20999"/>
    </source>
</evidence>
<dbReference type="AlphaFoldDB" id="A0AAU7VJ85"/>
<evidence type="ECO:0000259" key="1">
    <source>
        <dbReference type="Pfam" id="PF14505"/>
    </source>
</evidence>
<dbReference type="Gene3D" id="2.40.10.170">
    <property type="match status" value="1"/>
</dbReference>
<dbReference type="RefSeq" id="WP_350342757.1">
    <property type="nucleotide sequence ID" value="NZ_CP158367.1"/>
</dbReference>
<protein>
    <submittedName>
        <fullName evidence="3">DUF4438 domain-containing protein</fullName>
    </submittedName>
</protein>
<dbReference type="InterPro" id="IPR044909">
    <property type="entry name" value="TM_1086_sf"/>
</dbReference>
<reference evidence="3" key="1">
    <citation type="journal article" date="2013" name="Extremophiles">
        <title>Proteinivorax tanatarense gen. nov., sp. nov., an anaerobic, haloalkaliphilic, proteolytic bacterium isolated from a decaying algal bloom, and proposal of Proteinivoraceae fam. nov.</title>
        <authorList>
            <person name="Kevbrin V."/>
            <person name="Boltyanskaya Y."/>
            <person name="Zhilina T."/>
            <person name="Kolganova T."/>
            <person name="Lavrentjeva E."/>
            <person name="Kuznetsov B."/>
        </authorList>
    </citation>
    <scope>NUCLEOTIDE SEQUENCE</scope>
    <source>
        <strain evidence="3">Z-910T</strain>
    </source>
</reference>
<reference evidence="3" key="2">
    <citation type="submission" date="2024-06" db="EMBL/GenBank/DDBJ databases">
        <authorList>
            <person name="Petrova K.O."/>
            <person name="Toshchakov S.V."/>
            <person name="Boltjanskaja Y.V."/>
            <person name="Kevbrin V."/>
        </authorList>
    </citation>
    <scope>NUCLEOTIDE SEQUENCE</scope>
    <source>
        <strain evidence="3">Z-910T</strain>
    </source>
</reference>
<dbReference type="Gene3D" id="2.102.30.10">
    <property type="entry name" value="tm1086 (SG structure) domain"/>
    <property type="match status" value="1"/>
</dbReference>
<feature type="domain" description="DUF4438" evidence="2">
    <location>
        <begin position="160"/>
        <end position="282"/>
    </location>
</feature>
<proteinExistence type="predicted"/>